<dbReference type="InParanoid" id="A0A1W4WFC8"/>
<comment type="similarity">
    <text evidence="1">Belongs to the actin family.</text>
</comment>
<keyword evidence="2" id="KW-1185">Reference proteome</keyword>
<dbReference type="STRING" id="224129.A0A1W4WFC8"/>
<evidence type="ECO:0000313" key="3">
    <source>
        <dbReference type="RefSeq" id="XP_018319162.1"/>
    </source>
</evidence>
<name>A0A1W4WFC8_AGRPL</name>
<dbReference type="PANTHER" id="PTHR11937">
    <property type="entry name" value="ACTIN"/>
    <property type="match status" value="1"/>
</dbReference>
<dbReference type="FunFam" id="3.90.640.10:FF:000043">
    <property type="entry name" value="AGAP008687-PA-like protein"/>
    <property type="match status" value="1"/>
</dbReference>
<dbReference type="CTD" id="36956"/>
<dbReference type="SUPFAM" id="SSF53067">
    <property type="entry name" value="Actin-like ATPase domain"/>
    <property type="match status" value="2"/>
</dbReference>
<dbReference type="InterPro" id="IPR004000">
    <property type="entry name" value="Actin"/>
</dbReference>
<dbReference type="AlphaFoldDB" id="A0A1W4WFC8"/>
<dbReference type="FunCoup" id="A0A1W4WFC8">
    <property type="interactions" value="1818"/>
</dbReference>
<dbReference type="CDD" id="cd13395">
    <property type="entry name" value="ASKHA_NBD_Arp4_ACTL6-like"/>
    <property type="match status" value="1"/>
</dbReference>
<proteinExistence type="inferred from homology"/>
<dbReference type="PRINTS" id="PR00190">
    <property type="entry name" value="ACTIN"/>
</dbReference>
<sequence length="424" mass="47314">MTSGMLYGGDEIGALVFDPGHHSLRVGYAQEDTPKAEIPAVIGVAPDESIKLEPEAKQDNNNVTQSPNAWKYYIDTTFLYTPRNKLELHNYMSEGMIDNWDYFEKIIDYSYDKIIQSQSEYHPVLFSESPWNQRQKREKLCEIMFEKYKVPAFYLVKNAALAAFANGRSTALVIDSGATHTSAVPVVDGYVLTHLALNSSIGGDYLIRVAKEMLESQNIDLTPAALIASKEVVRDKEKPKYIKKNLSFTPTNSWMAYMVKKTVQDFQQSVLQVSESLYDERIASSIPAVHYEFPTGYHQDFGPERFKLAEGLFDQAVLGAGYMAATSASMCEVDIRPALYSSVVITGGNTLIQGFSERLSKDLSSRTPGSMRLKIIAANGTVERRFGAWVGGSILASIGTFQQMWMSAQEYQEAGKSQIDRKCP</sequence>
<dbReference type="Gene3D" id="3.90.640.10">
    <property type="entry name" value="Actin, Chain A, domain 4"/>
    <property type="match status" value="1"/>
</dbReference>
<dbReference type="RefSeq" id="XP_018319162.1">
    <property type="nucleotide sequence ID" value="XM_018463660.1"/>
</dbReference>
<dbReference type="Pfam" id="PF00022">
    <property type="entry name" value="Actin"/>
    <property type="match status" value="1"/>
</dbReference>
<dbReference type="OrthoDB" id="5132116at2759"/>
<protein>
    <submittedName>
        <fullName evidence="3">Actin-like protein 6B</fullName>
    </submittedName>
</protein>
<dbReference type="Gene3D" id="3.30.420.40">
    <property type="match status" value="2"/>
</dbReference>
<dbReference type="InterPro" id="IPR043129">
    <property type="entry name" value="ATPase_NBD"/>
</dbReference>
<dbReference type="SMART" id="SM00268">
    <property type="entry name" value="ACTIN"/>
    <property type="match status" value="1"/>
</dbReference>
<dbReference type="Proteomes" id="UP000192223">
    <property type="component" value="Unplaced"/>
</dbReference>
<evidence type="ECO:0000256" key="1">
    <source>
        <dbReference type="RuleBase" id="RU000487"/>
    </source>
</evidence>
<organism evidence="2 3">
    <name type="scientific">Agrilus planipennis</name>
    <name type="common">Emerald ash borer</name>
    <name type="synonym">Agrilus marcopoli</name>
    <dbReference type="NCBI Taxonomy" id="224129"/>
    <lineage>
        <taxon>Eukaryota</taxon>
        <taxon>Metazoa</taxon>
        <taxon>Ecdysozoa</taxon>
        <taxon>Arthropoda</taxon>
        <taxon>Hexapoda</taxon>
        <taxon>Insecta</taxon>
        <taxon>Pterygota</taxon>
        <taxon>Neoptera</taxon>
        <taxon>Endopterygota</taxon>
        <taxon>Coleoptera</taxon>
        <taxon>Polyphaga</taxon>
        <taxon>Elateriformia</taxon>
        <taxon>Buprestoidea</taxon>
        <taxon>Buprestidae</taxon>
        <taxon>Agrilinae</taxon>
        <taxon>Agrilus</taxon>
    </lineage>
</organism>
<evidence type="ECO:0000313" key="2">
    <source>
        <dbReference type="Proteomes" id="UP000192223"/>
    </source>
</evidence>
<dbReference type="GeneID" id="108732710"/>
<dbReference type="KEGG" id="apln:108732710"/>
<gene>
    <name evidence="3" type="primary">LOC108732710</name>
</gene>
<reference evidence="3" key="1">
    <citation type="submission" date="2025-08" db="UniProtKB">
        <authorList>
            <consortium name="RefSeq"/>
        </authorList>
    </citation>
    <scope>IDENTIFICATION</scope>
    <source>
        <tissue evidence="3">Entire body</tissue>
    </source>
</reference>
<accession>A0A1W4WFC8</accession>
<dbReference type="Gene3D" id="2.30.36.70">
    <property type="entry name" value="Actin, Chain A, domain 2"/>
    <property type="match status" value="1"/>
</dbReference>